<evidence type="ECO:0000256" key="4">
    <source>
        <dbReference type="ARBA" id="ARBA00022989"/>
    </source>
</evidence>
<reference evidence="7 8" key="1">
    <citation type="submission" date="2017-10" db="EMBL/GenBank/DDBJ databases">
        <title>Biodiversity and function of Thalassospira species in the particle-attached aromatic-hydrocarbon-degrading consortia from the surface seawater of the China South Sea.</title>
        <authorList>
            <person name="Dong C."/>
            <person name="Liu R."/>
            <person name="Shao Z."/>
        </authorList>
    </citation>
    <scope>NUCLEOTIDE SEQUENCE [LARGE SCALE GENOMIC DNA]</scope>
    <source>
        <strain evidence="7 8">CSC3H3</strain>
    </source>
</reference>
<keyword evidence="8" id="KW-1185">Reference proteome</keyword>
<feature type="transmembrane region" description="Helical" evidence="6">
    <location>
        <begin position="140"/>
        <end position="162"/>
    </location>
</feature>
<evidence type="ECO:0000256" key="6">
    <source>
        <dbReference type="SAM" id="Phobius"/>
    </source>
</evidence>
<proteinExistence type="predicted"/>
<feature type="transmembrane region" description="Helical" evidence="6">
    <location>
        <begin position="31"/>
        <end position="53"/>
    </location>
</feature>
<dbReference type="InterPro" id="IPR050833">
    <property type="entry name" value="Poly_Biosynth_Transport"/>
</dbReference>
<protein>
    <recommendedName>
        <fullName evidence="9">Polysaccharide biosynthesis protein</fullName>
    </recommendedName>
</protein>
<feature type="transmembrane region" description="Helical" evidence="6">
    <location>
        <begin position="243"/>
        <end position="262"/>
    </location>
</feature>
<comment type="subcellular location">
    <subcellularLocation>
        <location evidence="1">Cell membrane</location>
        <topology evidence="1">Multi-pass membrane protein</topology>
    </subcellularLocation>
</comment>
<organism evidence="7 8">
    <name type="scientific">Thalassospira marina</name>
    <dbReference type="NCBI Taxonomy" id="2048283"/>
    <lineage>
        <taxon>Bacteria</taxon>
        <taxon>Pseudomonadati</taxon>
        <taxon>Pseudomonadota</taxon>
        <taxon>Alphaproteobacteria</taxon>
        <taxon>Rhodospirillales</taxon>
        <taxon>Thalassospiraceae</taxon>
        <taxon>Thalassospira</taxon>
    </lineage>
</organism>
<dbReference type="PANTHER" id="PTHR30250:SF11">
    <property type="entry name" value="O-ANTIGEN TRANSPORTER-RELATED"/>
    <property type="match status" value="1"/>
</dbReference>
<dbReference type="EMBL" id="CP024199">
    <property type="protein sequence ID" value="AUG54541.1"/>
    <property type="molecule type" value="Genomic_DNA"/>
</dbReference>
<feature type="transmembrane region" description="Helical" evidence="6">
    <location>
        <begin position="201"/>
        <end position="222"/>
    </location>
</feature>
<feature type="transmembrane region" description="Helical" evidence="6">
    <location>
        <begin position="268"/>
        <end position="287"/>
    </location>
</feature>
<evidence type="ECO:0008006" key="9">
    <source>
        <dbReference type="Google" id="ProtNLM"/>
    </source>
</evidence>
<dbReference type="PANTHER" id="PTHR30250">
    <property type="entry name" value="PST FAMILY PREDICTED COLANIC ACID TRANSPORTER"/>
    <property type="match status" value="1"/>
</dbReference>
<keyword evidence="2" id="KW-1003">Cell membrane</keyword>
<evidence type="ECO:0000256" key="3">
    <source>
        <dbReference type="ARBA" id="ARBA00022692"/>
    </source>
</evidence>
<evidence type="ECO:0000256" key="1">
    <source>
        <dbReference type="ARBA" id="ARBA00004651"/>
    </source>
</evidence>
<evidence type="ECO:0000256" key="5">
    <source>
        <dbReference type="ARBA" id="ARBA00023136"/>
    </source>
</evidence>
<dbReference type="RefSeq" id="WP_101285831.1">
    <property type="nucleotide sequence ID" value="NZ_CP024199.1"/>
</dbReference>
<sequence>MIGKTFQYPLILRLRRGVVTKRLVKGVAANLLGKIWVLLAQLLAIPVLTAYWGADGYGVWLMLITIPTYLNLSDVGLGTTASVEMTRRIANDDPQGAHATYHSAWVFMTGLTGTCAMLAIGYATHIAINATPNANRFEGVSLAFAIVSMTLYAIVSVQMRLLQGLYQATHKYALGTFLNGLVVPVEGIAMVIVAISNGAILELSLAMLGIRLVAWLIFYRILRRHEPWFALGWRAATWDQFKTLFRPSLAAFCLVVADALMLQSIIVILGWVAGTSTVAIFGAARFLSRAPLQLSSLLSRASLPELTRALTAKNFLLSNRLAGLNVLTALSITLPFALFLCLFGTDLLRLISHNQLNAGRMLFIGLALAATLNAVWGALATPLLSLNQQGLFSYHYLIAATLLISVLVVSPWDKGLTSAWGMALVEAGMVGTVASRSKLIGSIHVSH</sequence>
<dbReference type="Proteomes" id="UP000233458">
    <property type="component" value="Chromosome"/>
</dbReference>
<evidence type="ECO:0000313" key="7">
    <source>
        <dbReference type="EMBL" id="AUG54541.1"/>
    </source>
</evidence>
<accession>A0ABN5FIK2</accession>
<keyword evidence="4 6" id="KW-1133">Transmembrane helix</keyword>
<keyword evidence="3 6" id="KW-0812">Transmembrane</keyword>
<keyword evidence="5 6" id="KW-0472">Membrane</keyword>
<feature type="transmembrane region" description="Helical" evidence="6">
    <location>
        <begin position="59"/>
        <end position="83"/>
    </location>
</feature>
<gene>
    <name evidence="7" type="ORF">CSC3H3_18830</name>
</gene>
<feature type="transmembrane region" description="Helical" evidence="6">
    <location>
        <begin position="357"/>
        <end position="379"/>
    </location>
</feature>
<feature type="transmembrane region" description="Helical" evidence="6">
    <location>
        <begin position="391"/>
        <end position="412"/>
    </location>
</feature>
<feature type="transmembrane region" description="Helical" evidence="6">
    <location>
        <begin position="322"/>
        <end position="345"/>
    </location>
</feature>
<name>A0ABN5FIK2_9PROT</name>
<evidence type="ECO:0000256" key="2">
    <source>
        <dbReference type="ARBA" id="ARBA00022475"/>
    </source>
</evidence>
<feature type="transmembrane region" description="Helical" evidence="6">
    <location>
        <begin position="104"/>
        <end position="128"/>
    </location>
</feature>
<evidence type="ECO:0000313" key="8">
    <source>
        <dbReference type="Proteomes" id="UP000233458"/>
    </source>
</evidence>
<feature type="transmembrane region" description="Helical" evidence="6">
    <location>
        <begin position="174"/>
        <end position="195"/>
    </location>
</feature>